<feature type="region of interest" description="Disordered" evidence="1">
    <location>
        <begin position="1"/>
        <end position="30"/>
    </location>
</feature>
<evidence type="ECO:0000313" key="3">
    <source>
        <dbReference type="EMBL" id="GIE08918.1"/>
    </source>
</evidence>
<dbReference type="EMBL" id="BOMM01000003">
    <property type="protein sequence ID" value="GIE08918.1"/>
    <property type="molecule type" value="Genomic_DNA"/>
</dbReference>
<feature type="compositionally biased region" description="Gly residues" evidence="1">
    <location>
        <begin position="1"/>
        <end position="10"/>
    </location>
</feature>
<proteinExistence type="predicted"/>
<dbReference type="Pfam" id="PF13360">
    <property type="entry name" value="PQQ_2"/>
    <property type="match status" value="1"/>
</dbReference>
<organism evidence="3 4">
    <name type="scientific">Paractinoplanes ferrugineus</name>
    <dbReference type="NCBI Taxonomy" id="113564"/>
    <lineage>
        <taxon>Bacteria</taxon>
        <taxon>Bacillati</taxon>
        <taxon>Actinomycetota</taxon>
        <taxon>Actinomycetes</taxon>
        <taxon>Micromonosporales</taxon>
        <taxon>Micromonosporaceae</taxon>
        <taxon>Paractinoplanes</taxon>
    </lineage>
</organism>
<sequence length="447" mass="47513">MTTREPGGGVLTTIDLGEVGTDETAPPPAPLDIPRLRRVALAVLALVGAFALAGSAPADTTGVHQLWATPLRQGEAWSLSADTAYVTRSDKVSAYNLVTGELRWSVPARTALGGRKPQRVGDLLLVPADPVMISDEEDDGSRSYYETVHTTIALEAATGDERWRVDGATDATETESTTLVADDDEQARTVRLRLIRLADGAVLWSRSTPATVSWTPIRAGGRTVAFGTVTQDGLVDVYDYASGRLRHSMRLPGKSTKQRTNTLLSADGYLVVMRDQMLDTESLVYSAADFRLLWRTSGDAGYVTTCGHLLCSVGPTGIAGHDPLTGRTKWELAGVRDLWPAGPDRIMVSQDERAGGSFLLDPATGARIGAPVPGRVAYPQEAGEVPMFLRGVVDPPGRTAVIAIDPADGAQRMLGAVADVTNDDICRTTSGYLACVRDSTLDITAVG</sequence>
<dbReference type="InterPro" id="IPR011047">
    <property type="entry name" value="Quinoprotein_ADH-like_sf"/>
</dbReference>
<evidence type="ECO:0000256" key="1">
    <source>
        <dbReference type="SAM" id="MobiDB-lite"/>
    </source>
</evidence>
<gene>
    <name evidence="3" type="ORF">Afe05nite_07580</name>
</gene>
<protein>
    <recommendedName>
        <fullName evidence="2">Pyrrolo-quinoline quinone repeat domain-containing protein</fullName>
    </recommendedName>
</protein>
<dbReference type="Gene3D" id="2.130.10.10">
    <property type="entry name" value="YVTN repeat-like/Quinoprotein amine dehydrogenase"/>
    <property type="match status" value="2"/>
</dbReference>
<evidence type="ECO:0000313" key="4">
    <source>
        <dbReference type="Proteomes" id="UP000598174"/>
    </source>
</evidence>
<keyword evidence="4" id="KW-1185">Reference proteome</keyword>
<comment type="caution">
    <text evidence="3">The sequence shown here is derived from an EMBL/GenBank/DDBJ whole genome shotgun (WGS) entry which is preliminary data.</text>
</comment>
<dbReference type="SUPFAM" id="SSF50998">
    <property type="entry name" value="Quinoprotein alcohol dehydrogenase-like"/>
    <property type="match status" value="1"/>
</dbReference>
<accession>A0A919IVJ8</accession>
<reference evidence="3" key="1">
    <citation type="submission" date="2021-01" db="EMBL/GenBank/DDBJ databases">
        <title>Whole genome shotgun sequence of Actinoplanes ferrugineus NBRC 15555.</title>
        <authorList>
            <person name="Komaki H."/>
            <person name="Tamura T."/>
        </authorList>
    </citation>
    <scope>NUCLEOTIDE SEQUENCE</scope>
    <source>
        <strain evidence="3">NBRC 15555</strain>
    </source>
</reference>
<dbReference type="RefSeq" id="WP_203815530.1">
    <property type="nucleotide sequence ID" value="NZ_BAAABP010000014.1"/>
</dbReference>
<dbReference type="Proteomes" id="UP000598174">
    <property type="component" value="Unassembled WGS sequence"/>
</dbReference>
<dbReference type="AlphaFoldDB" id="A0A919IVJ8"/>
<dbReference type="InterPro" id="IPR002372">
    <property type="entry name" value="PQQ_rpt_dom"/>
</dbReference>
<evidence type="ECO:0000259" key="2">
    <source>
        <dbReference type="Pfam" id="PF13360"/>
    </source>
</evidence>
<name>A0A919IVJ8_9ACTN</name>
<feature type="domain" description="Pyrrolo-quinoline quinone repeat" evidence="2">
    <location>
        <begin position="152"/>
        <end position="367"/>
    </location>
</feature>
<dbReference type="InterPro" id="IPR015943">
    <property type="entry name" value="WD40/YVTN_repeat-like_dom_sf"/>
</dbReference>